<dbReference type="GO" id="GO:0042773">
    <property type="term" value="P:ATP synthesis coupled electron transport"/>
    <property type="evidence" value="ECO:0007669"/>
    <property type="project" value="InterPro"/>
</dbReference>
<feature type="transmembrane region" description="Helical" evidence="8">
    <location>
        <begin position="214"/>
        <end position="238"/>
    </location>
</feature>
<dbReference type="Proteomes" id="UP001199319">
    <property type="component" value="Unassembled WGS sequence"/>
</dbReference>
<keyword evidence="4 7" id="KW-0812">Transmembrane</keyword>
<keyword evidence="6 8" id="KW-0472">Membrane</keyword>
<feature type="transmembrane region" description="Helical" evidence="8">
    <location>
        <begin position="74"/>
        <end position="93"/>
    </location>
</feature>
<keyword evidence="5 8" id="KW-1133">Transmembrane helix</keyword>
<accession>A0AAE3AEC9</accession>
<reference evidence="10" key="1">
    <citation type="submission" date="2021-10" db="EMBL/GenBank/DDBJ databases">
        <title>Anaerobic single-cell dispensing facilitates the cultivation of human gut bacteria.</title>
        <authorList>
            <person name="Afrizal A."/>
        </authorList>
    </citation>
    <scope>NUCLEOTIDE SEQUENCE</scope>
    <source>
        <strain evidence="10">CLA-AA-H272</strain>
    </source>
</reference>
<dbReference type="PANTHER" id="PTHR42703:SF1">
    <property type="entry name" value="NA(+)_H(+) ANTIPORTER SUBUNIT D1"/>
    <property type="match status" value="1"/>
</dbReference>
<dbReference type="GO" id="GO:0008137">
    <property type="term" value="F:NADH dehydrogenase (ubiquinone) activity"/>
    <property type="evidence" value="ECO:0007669"/>
    <property type="project" value="InterPro"/>
</dbReference>
<dbReference type="EMBL" id="JAJEPW010000010">
    <property type="protein sequence ID" value="MCC2128920.1"/>
    <property type="molecule type" value="Genomic_DNA"/>
</dbReference>
<evidence type="ECO:0000313" key="10">
    <source>
        <dbReference type="EMBL" id="MCC2128920.1"/>
    </source>
</evidence>
<feature type="transmembrane region" description="Helical" evidence="8">
    <location>
        <begin position="113"/>
        <end position="131"/>
    </location>
</feature>
<keyword evidence="11" id="KW-1185">Reference proteome</keyword>
<dbReference type="PANTHER" id="PTHR42703">
    <property type="entry name" value="NADH DEHYDROGENASE"/>
    <property type="match status" value="1"/>
</dbReference>
<feature type="transmembrane region" description="Helical" evidence="8">
    <location>
        <begin position="285"/>
        <end position="308"/>
    </location>
</feature>
<feature type="transmembrane region" description="Helical" evidence="8">
    <location>
        <begin position="420"/>
        <end position="439"/>
    </location>
</feature>
<feature type="transmembrane region" description="Helical" evidence="8">
    <location>
        <begin position="137"/>
        <end position="155"/>
    </location>
</feature>
<protein>
    <submittedName>
        <fullName evidence="10">Sodium:proton antiporter</fullName>
    </submittedName>
</protein>
<comment type="similarity">
    <text evidence="2">Belongs to the CPA3 antiporters (TC 2.A.63) subunit D family.</text>
</comment>
<evidence type="ECO:0000256" key="3">
    <source>
        <dbReference type="ARBA" id="ARBA00022475"/>
    </source>
</evidence>
<feature type="transmembrane region" description="Helical" evidence="8">
    <location>
        <begin position="380"/>
        <end position="408"/>
    </location>
</feature>
<keyword evidence="3" id="KW-1003">Cell membrane</keyword>
<name>A0AAE3AEC9_9FIRM</name>
<evidence type="ECO:0000256" key="2">
    <source>
        <dbReference type="ARBA" id="ARBA00005346"/>
    </source>
</evidence>
<sequence length="494" mass="53363">MSFVQNFPFFSIILSLVCAVVSFAANARWARRLSIFLLSASVVLQGSLLVYCTVHHVRYSYMMGHYPAPWGNELTAGILESFLAMLFAGVMLLSVLGGMRRILQDVPADKQKLYWVMVDLAHVALVALCYTNDIFTGYVFIEVLTIASCALLSVRRGGRALIASARYMIFALMGSGLFLIGVIFTYSVTGHLLFPQLHTAIADLWASGGHRFSVTMSLGLITAGLAIKSGLFPFHLWMPDTYGQATPASSGILSGVVSKGYIVFLIKVIYQVIGIDVFAASGIQTVLLLFGIGGMIAGSVSAIFARRLTTMIAFSSAAQIGYIYMGLGMGTEAALGAVLFQIVSHALTKPMLFLSGANLMAVSGGHQDFNSLRGAAHRDPAAGCVFTVGALSMVGIPIFAGFIPKLYFAAAAFHMGWRTWAVLLALALSTLLNVLYFLYTTLLLWVPEAGEKRDRRLKWAAVPGLVFAALNIAVGLRSYGLMDLFRQGMDLFCQ</sequence>
<dbReference type="InterPro" id="IPR001750">
    <property type="entry name" value="ND/Mrp_TM"/>
</dbReference>
<proteinExistence type="inferred from homology"/>
<evidence type="ECO:0000256" key="7">
    <source>
        <dbReference type="RuleBase" id="RU000320"/>
    </source>
</evidence>
<feature type="transmembrane region" description="Helical" evidence="8">
    <location>
        <begin position="33"/>
        <end position="54"/>
    </location>
</feature>
<comment type="caution">
    <text evidence="10">The sequence shown here is derived from an EMBL/GenBank/DDBJ whole genome shotgun (WGS) entry which is preliminary data.</text>
</comment>
<organism evidence="10 11">
    <name type="scientific">Brotocaccenecus cirricatena</name>
    <dbReference type="NCBI Taxonomy" id="3064195"/>
    <lineage>
        <taxon>Bacteria</taxon>
        <taxon>Bacillati</taxon>
        <taxon>Bacillota</taxon>
        <taxon>Clostridia</taxon>
        <taxon>Eubacteriales</taxon>
        <taxon>Oscillospiraceae</taxon>
        <taxon>Brotocaccenecus</taxon>
    </lineage>
</organism>
<feature type="transmembrane region" description="Helical" evidence="8">
    <location>
        <begin position="250"/>
        <end position="273"/>
    </location>
</feature>
<dbReference type="Pfam" id="PF00361">
    <property type="entry name" value="Proton_antipo_M"/>
    <property type="match status" value="1"/>
</dbReference>
<feature type="domain" description="NADH:quinone oxidoreductase/Mrp antiporter transmembrane" evidence="9">
    <location>
        <begin position="132"/>
        <end position="423"/>
    </location>
</feature>
<feature type="transmembrane region" description="Helical" evidence="8">
    <location>
        <begin position="320"/>
        <end position="343"/>
    </location>
</feature>
<dbReference type="AlphaFoldDB" id="A0AAE3AEC9"/>
<evidence type="ECO:0000256" key="1">
    <source>
        <dbReference type="ARBA" id="ARBA00004651"/>
    </source>
</evidence>
<comment type="subcellular location">
    <subcellularLocation>
        <location evidence="1">Cell membrane</location>
        <topology evidence="1">Multi-pass membrane protein</topology>
    </subcellularLocation>
    <subcellularLocation>
        <location evidence="7">Membrane</location>
        <topology evidence="7">Multi-pass membrane protein</topology>
    </subcellularLocation>
</comment>
<evidence type="ECO:0000256" key="4">
    <source>
        <dbReference type="ARBA" id="ARBA00022692"/>
    </source>
</evidence>
<evidence type="ECO:0000256" key="5">
    <source>
        <dbReference type="ARBA" id="ARBA00022989"/>
    </source>
</evidence>
<dbReference type="InterPro" id="IPR003918">
    <property type="entry name" value="NADH_UbQ_OxRdtase"/>
</dbReference>
<evidence type="ECO:0000256" key="8">
    <source>
        <dbReference type="SAM" id="Phobius"/>
    </source>
</evidence>
<dbReference type="InterPro" id="IPR050586">
    <property type="entry name" value="CPA3_Na-H_Antiporter_D"/>
</dbReference>
<feature type="transmembrane region" description="Helical" evidence="8">
    <location>
        <begin position="167"/>
        <end position="194"/>
    </location>
</feature>
<dbReference type="GO" id="GO:0005886">
    <property type="term" value="C:plasma membrane"/>
    <property type="evidence" value="ECO:0007669"/>
    <property type="project" value="UniProtKB-SubCell"/>
</dbReference>
<evidence type="ECO:0000256" key="6">
    <source>
        <dbReference type="ARBA" id="ARBA00023136"/>
    </source>
</evidence>
<dbReference type="PRINTS" id="PR01437">
    <property type="entry name" value="NUOXDRDTASE4"/>
</dbReference>
<evidence type="ECO:0000259" key="9">
    <source>
        <dbReference type="Pfam" id="PF00361"/>
    </source>
</evidence>
<dbReference type="RefSeq" id="WP_302928219.1">
    <property type="nucleotide sequence ID" value="NZ_JAJEPW010000010.1"/>
</dbReference>
<gene>
    <name evidence="10" type="ORF">LKD37_05205</name>
</gene>
<feature type="transmembrane region" description="Helical" evidence="8">
    <location>
        <begin position="6"/>
        <end position="26"/>
    </location>
</feature>
<feature type="transmembrane region" description="Helical" evidence="8">
    <location>
        <begin position="459"/>
        <end position="479"/>
    </location>
</feature>
<evidence type="ECO:0000313" key="11">
    <source>
        <dbReference type="Proteomes" id="UP001199319"/>
    </source>
</evidence>